<dbReference type="GO" id="GO:0004497">
    <property type="term" value="F:monooxygenase activity"/>
    <property type="evidence" value="ECO:0007669"/>
    <property type="project" value="UniProtKB-KW"/>
</dbReference>
<keyword evidence="2" id="KW-1185">Reference proteome</keyword>
<dbReference type="PANTHER" id="PTHR32332">
    <property type="entry name" value="2-NITROPROPANE DIOXYGENASE"/>
    <property type="match status" value="1"/>
</dbReference>
<keyword evidence="1" id="KW-0560">Oxidoreductase</keyword>
<dbReference type="PANTHER" id="PTHR32332:SF33">
    <property type="entry name" value="NITRONATE MONOOXYGENASE DOMAIN-CONTAINING PROTEIN"/>
    <property type="match status" value="1"/>
</dbReference>
<dbReference type="SUPFAM" id="SSF51412">
    <property type="entry name" value="Inosine monophosphate dehydrogenase (IMPDH)"/>
    <property type="match status" value="1"/>
</dbReference>
<protein>
    <submittedName>
        <fullName evidence="1">Nitronate monooxygenase</fullName>
    </submittedName>
</protein>
<keyword evidence="1" id="KW-0503">Monooxygenase</keyword>
<dbReference type="Gene3D" id="3.20.20.70">
    <property type="entry name" value="Aldolase class I"/>
    <property type="match status" value="1"/>
</dbReference>
<proteinExistence type="predicted"/>
<dbReference type="EMBL" id="SIXH01000036">
    <property type="protein sequence ID" value="TBO60502.1"/>
    <property type="molecule type" value="Genomic_DNA"/>
</dbReference>
<name>A0A4Q9HYZ9_STRKA</name>
<reference evidence="1 2" key="1">
    <citation type="submission" date="2019-02" db="EMBL/GenBank/DDBJ databases">
        <title>Draft Genome Sequence of Streptomyces sp. AM-2504, identified by 16S rRNA comparative analysis as a Streptomyces Kasugaensis strain.</title>
        <authorList>
            <person name="Napolioni V."/>
            <person name="Giuliodori A.M."/>
            <person name="Spurio R."/>
            <person name="Fabbretti A."/>
        </authorList>
    </citation>
    <scope>NUCLEOTIDE SEQUENCE [LARGE SCALE GENOMIC DNA]</scope>
    <source>
        <strain evidence="1 2">AM-2504</strain>
    </source>
</reference>
<dbReference type="RefSeq" id="WP_131122464.1">
    <property type="nucleotide sequence ID" value="NZ_SIXH01000036.1"/>
</dbReference>
<dbReference type="Proteomes" id="UP000292452">
    <property type="component" value="Unassembled WGS sequence"/>
</dbReference>
<dbReference type="AlphaFoldDB" id="A0A4Q9HYZ9"/>
<gene>
    <name evidence="1" type="ORF">EYS09_06285</name>
</gene>
<sequence>MPAPRKHPQIIQGGMGVAVSGWRLARTVAGTGQLGVVSGTALDVVLARRLQLGDPGGHIRRALAAFPVPEVAAYALDRYFVDGGVAPGARLRATARLRVDRGEAAELLTVLGNFVEVWLAKEGHDGLVGVNYLEKIQLATAPAMFGAILAGVDYVLVGAGIPGQIPALASKLARAESVTTLVTVDGDEEPLAHTFDPLSGALRQLRPKRLTLRRPDVLAIVSLPVLASYLMRDASTRPDGFVIETHRAGGHSAPPRGKPALDGAGEPVYGPKDRPDLAKMAALGMPFWLAGEAAHPQRLAEARRLGAAGVQLGSVFALCEESGLRADLRTELRARARAGTLRVRNDPQASPTAFPFKVAELPGTLSDAAVRAARRPVCDIGHLGTPARAANGALVHRCAAEPIAAYLRKGGRAVDTAGRQCLCNGLFATVGLGQRRPGGTVEPPIVTLGQDLEFLEDLSPDGGPYSAARVVDWMLAGTPTPQRTSGLRRFGPRA</sequence>
<organism evidence="1 2">
    <name type="scientific">Streptomyces kasugaensis</name>
    <dbReference type="NCBI Taxonomy" id="1946"/>
    <lineage>
        <taxon>Bacteria</taxon>
        <taxon>Bacillati</taxon>
        <taxon>Actinomycetota</taxon>
        <taxon>Actinomycetes</taxon>
        <taxon>Kitasatosporales</taxon>
        <taxon>Streptomycetaceae</taxon>
        <taxon>Streptomyces</taxon>
    </lineage>
</organism>
<accession>A0A4Q9HYZ9</accession>
<evidence type="ECO:0000313" key="2">
    <source>
        <dbReference type="Proteomes" id="UP000292452"/>
    </source>
</evidence>
<comment type="caution">
    <text evidence="1">The sequence shown here is derived from an EMBL/GenBank/DDBJ whole genome shotgun (WGS) entry which is preliminary data.</text>
</comment>
<dbReference type="InterPro" id="IPR013785">
    <property type="entry name" value="Aldolase_TIM"/>
</dbReference>
<evidence type="ECO:0000313" key="1">
    <source>
        <dbReference type="EMBL" id="TBO60502.1"/>
    </source>
</evidence>